<accession>A0A0T9LC83</accession>
<dbReference type="GeneID" id="61903608"/>
<protein>
    <submittedName>
        <fullName evidence="1">Uncharacterized protein</fullName>
    </submittedName>
</protein>
<sequence length="104" mass="12062">MKNRLTVKDFKNKDSFFFYAVSLIACQESIDEISSYYNGNRTDSLSNDVLLKLLINNIVMYIFNNFENMVETYGYNENLDEVDLDQVIEKLGVILKEKISEGLV</sequence>
<dbReference type="AlphaFoldDB" id="A0A0T9LC83"/>
<proteinExistence type="predicted"/>
<dbReference type="PROSITE" id="PS51257">
    <property type="entry name" value="PROKAR_LIPOPROTEIN"/>
    <property type="match status" value="1"/>
</dbReference>
<dbReference type="Proteomes" id="UP000045824">
    <property type="component" value="Unassembled WGS sequence"/>
</dbReference>
<evidence type="ECO:0000313" key="1">
    <source>
        <dbReference type="EMBL" id="CNE74834.1"/>
    </source>
</evidence>
<organism evidence="1 2">
    <name type="scientific">Yersinia kristensenii</name>
    <dbReference type="NCBI Taxonomy" id="28152"/>
    <lineage>
        <taxon>Bacteria</taxon>
        <taxon>Pseudomonadati</taxon>
        <taxon>Pseudomonadota</taxon>
        <taxon>Gammaproteobacteria</taxon>
        <taxon>Enterobacterales</taxon>
        <taxon>Yersiniaceae</taxon>
        <taxon>Yersinia</taxon>
    </lineage>
</organism>
<reference evidence="1 2" key="1">
    <citation type="submission" date="2015-03" db="EMBL/GenBank/DDBJ databases">
        <authorList>
            <person name="Murphy D."/>
        </authorList>
    </citation>
    <scope>NUCLEOTIDE SEQUENCE [LARGE SCALE GENOMIC DNA]</scope>
    <source>
        <strain evidence="1 2">FCF326</strain>
    </source>
</reference>
<gene>
    <name evidence="1" type="ORF">ERS008491_02169</name>
</gene>
<dbReference type="RefSeq" id="WP_048617095.1">
    <property type="nucleotide sequence ID" value="NZ_CAWMAB010000007.1"/>
</dbReference>
<name>A0A0T9LC83_YERKR</name>
<evidence type="ECO:0000313" key="2">
    <source>
        <dbReference type="Proteomes" id="UP000045824"/>
    </source>
</evidence>
<dbReference type="EMBL" id="CPYI01000007">
    <property type="protein sequence ID" value="CNE74834.1"/>
    <property type="molecule type" value="Genomic_DNA"/>
</dbReference>